<keyword evidence="3 11" id="KW-0808">Transferase</keyword>
<reference evidence="12" key="1">
    <citation type="journal article" date="2015" name="MBio">
        <title>Genome-Resolved Metagenomic Analysis Reveals Roles for Candidate Phyla and Other Microbial Community Members in Biogeochemical Transformations in Oil Reservoirs.</title>
        <authorList>
            <person name="Hu P."/>
            <person name="Tom L."/>
            <person name="Singh A."/>
            <person name="Thomas B.C."/>
            <person name="Baker B.J."/>
            <person name="Piceno Y.M."/>
            <person name="Andersen G.L."/>
            <person name="Banfield J.F."/>
        </authorList>
    </citation>
    <scope>NUCLEOTIDE SEQUENCE [LARGE SCALE GENOMIC DNA]</scope>
</reference>
<comment type="catalytic activity">
    <reaction evidence="8">
        <text>DNA(n) + a 2'-deoxyribonucleoside 5'-triphosphate = DNA(n+1) + diphosphate</text>
        <dbReference type="Rhea" id="RHEA:22508"/>
        <dbReference type="Rhea" id="RHEA-COMP:17339"/>
        <dbReference type="Rhea" id="RHEA-COMP:17340"/>
        <dbReference type="ChEBI" id="CHEBI:33019"/>
        <dbReference type="ChEBI" id="CHEBI:61560"/>
        <dbReference type="ChEBI" id="CHEBI:173112"/>
        <dbReference type="EC" id="2.7.7.7"/>
    </reaction>
</comment>
<dbReference type="InterPro" id="IPR005790">
    <property type="entry name" value="DNA_polIII_delta"/>
</dbReference>
<comment type="caution">
    <text evidence="11">The sequence shown here is derived from an EMBL/GenBank/DDBJ whole genome shotgun (WGS) entry which is preliminary data.</text>
</comment>
<dbReference type="Gene3D" id="3.40.50.300">
    <property type="entry name" value="P-loop containing nucleotide triphosphate hydrolases"/>
    <property type="match status" value="1"/>
</dbReference>
<evidence type="ECO:0000256" key="8">
    <source>
        <dbReference type="ARBA" id="ARBA00049244"/>
    </source>
</evidence>
<dbReference type="GO" id="GO:0006261">
    <property type="term" value="P:DNA-templated DNA replication"/>
    <property type="evidence" value="ECO:0007669"/>
    <property type="project" value="TreeGrafter"/>
</dbReference>
<dbReference type="InterPro" id="IPR027417">
    <property type="entry name" value="P-loop_NTPase"/>
</dbReference>
<feature type="domain" description="DNA polymerase III delta subunit-like C-terminal" evidence="10">
    <location>
        <begin position="186"/>
        <end position="304"/>
    </location>
</feature>
<dbReference type="EC" id="2.7.7.7" evidence="1"/>
<keyword evidence="4 11" id="KW-0548">Nucleotidyltransferase</keyword>
<dbReference type="Proteomes" id="UP000053904">
    <property type="component" value="Unassembled WGS sequence"/>
</dbReference>
<evidence type="ECO:0000313" key="11">
    <source>
        <dbReference type="EMBL" id="KUK77070.1"/>
    </source>
</evidence>
<dbReference type="GO" id="GO:0009360">
    <property type="term" value="C:DNA polymerase III complex"/>
    <property type="evidence" value="ECO:0007669"/>
    <property type="project" value="InterPro"/>
</dbReference>
<dbReference type="Pfam" id="PF21694">
    <property type="entry name" value="DNA_pol3_delta_C"/>
    <property type="match status" value="1"/>
</dbReference>
<dbReference type="Gene3D" id="1.20.272.10">
    <property type="match status" value="1"/>
</dbReference>
<evidence type="ECO:0000259" key="10">
    <source>
        <dbReference type="Pfam" id="PF21694"/>
    </source>
</evidence>
<dbReference type="AlphaFoldDB" id="A0A101HIJ1"/>
<dbReference type="GO" id="GO:0003887">
    <property type="term" value="F:DNA-directed DNA polymerase activity"/>
    <property type="evidence" value="ECO:0007669"/>
    <property type="project" value="UniProtKB-KW"/>
</dbReference>
<evidence type="ECO:0000259" key="9">
    <source>
        <dbReference type="Pfam" id="PF06144"/>
    </source>
</evidence>
<dbReference type="InterPro" id="IPR048466">
    <property type="entry name" value="DNA_pol3_delta-like_C"/>
</dbReference>
<evidence type="ECO:0000256" key="4">
    <source>
        <dbReference type="ARBA" id="ARBA00022695"/>
    </source>
</evidence>
<dbReference type="NCBIfam" id="TIGR01128">
    <property type="entry name" value="holA"/>
    <property type="match status" value="1"/>
</dbReference>
<evidence type="ECO:0000313" key="12">
    <source>
        <dbReference type="Proteomes" id="UP000053904"/>
    </source>
</evidence>
<dbReference type="SUPFAM" id="SSF48019">
    <property type="entry name" value="post-AAA+ oligomerization domain-like"/>
    <property type="match status" value="1"/>
</dbReference>
<dbReference type="PANTHER" id="PTHR34388">
    <property type="entry name" value="DNA POLYMERASE III SUBUNIT DELTA"/>
    <property type="match status" value="1"/>
</dbReference>
<dbReference type="Pfam" id="PF06144">
    <property type="entry name" value="DNA_pol3_delta"/>
    <property type="match status" value="1"/>
</dbReference>
<evidence type="ECO:0000256" key="7">
    <source>
        <dbReference type="ARBA" id="ARBA00034754"/>
    </source>
</evidence>
<evidence type="ECO:0000256" key="6">
    <source>
        <dbReference type="ARBA" id="ARBA00022932"/>
    </source>
</evidence>
<evidence type="ECO:0000256" key="2">
    <source>
        <dbReference type="ARBA" id="ARBA00017703"/>
    </source>
</evidence>
<protein>
    <recommendedName>
        <fullName evidence="2">DNA polymerase III subunit delta</fullName>
        <ecNumber evidence="1">2.7.7.7</ecNumber>
    </recommendedName>
</protein>
<keyword evidence="6" id="KW-0239">DNA-directed DNA polymerase</keyword>
<name>A0A101HIJ1_9BACT</name>
<keyword evidence="5" id="KW-0235">DNA replication</keyword>
<proteinExistence type="inferred from homology"/>
<dbReference type="InterPro" id="IPR008921">
    <property type="entry name" value="DNA_pol3_clamp-load_cplx_C"/>
</dbReference>
<evidence type="ECO:0000256" key="3">
    <source>
        <dbReference type="ARBA" id="ARBA00022679"/>
    </source>
</evidence>
<dbReference type="InterPro" id="IPR010372">
    <property type="entry name" value="DNA_pol3_delta_N"/>
</dbReference>
<gene>
    <name evidence="11" type="ORF">XD93_0558</name>
</gene>
<feature type="domain" description="DNA polymerase III delta N-terminal" evidence="9">
    <location>
        <begin position="22"/>
        <end position="112"/>
    </location>
</feature>
<dbReference type="PANTHER" id="PTHR34388:SF1">
    <property type="entry name" value="DNA POLYMERASE III SUBUNIT DELTA"/>
    <property type="match status" value="1"/>
</dbReference>
<evidence type="ECO:0000256" key="1">
    <source>
        <dbReference type="ARBA" id="ARBA00012417"/>
    </source>
</evidence>
<comment type="similarity">
    <text evidence="7">Belongs to the DNA polymerase HolA subunit family.</text>
</comment>
<dbReference type="EMBL" id="LGGO01000070">
    <property type="protein sequence ID" value="KUK77070.1"/>
    <property type="molecule type" value="Genomic_DNA"/>
</dbReference>
<accession>A0A101HIJ1</accession>
<sequence length="306" mass="36189">MIQKLYHGKNQYLSLRAVHNTLEDFEDTEIISIDAESKKPEAIIDQLYSPSLFSTQRVYFLKRVYRNKDKETLLNNLLEILPQNRVSILIWEDQKIRSNTKYYKFFKGNNAVEEYKELNKRTFITWARDEISNYPFTLDRDTLQLLAQRSNYEPERFVNNLAKLQLLDEQKVEKETLDFVVADTLETDIWALMDSITNSDQKEINRILEKLLEYKVDPHYILAMIARNLRISIQIKYLLDQGVNERKMASILKLPPFAIYPVAKTVRNIDRKRILTQYKKLANLDYEIKTGRIDPILGLSLFTLIL</sequence>
<dbReference type="GO" id="GO:0003677">
    <property type="term" value="F:DNA binding"/>
    <property type="evidence" value="ECO:0007669"/>
    <property type="project" value="InterPro"/>
</dbReference>
<evidence type="ECO:0000256" key="5">
    <source>
        <dbReference type="ARBA" id="ARBA00022705"/>
    </source>
</evidence>
<organism evidence="11 12">
    <name type="scientific">candidate division WS6 bacterium 34_10</name>
    <dbReference type="NCBI Taxonomy" id="1641389"/>
    <lineage>
        <taxon>Bacteria</taxon>
        <taxon>Candidatus Dojkabacteria</taxon>
    </lineage>
</organism>